<keyword evidence="1" id="KW-0812">Transmembrane</keyword>
<keyword evidence="1" id="KW-1133">Transmembrane helix</keyword>
<keyword evidence="4" id="KW-1185">Reference proteome</keyword>
<evidence type="ECO:0000313" key="3">
    <source>
        <dbReference type="EMBL" id="CAA7058709.1"/>
    </source>
</evidence>
<evidence type="ECO:0000313" key="4">
    <source>
        <dbReference type="Proteomes" id="UP000467841"/>
    </source>
</evidence>
<feature type="transmembrane region" description="Helical" evidence="1">
    <location>
        <begin position="20"/>
        <end position="39"/>
    </location>
</feature>
<evidence type="ECO:0000313" key="2">
    <source>
        <dbReference type="EMBL" id="CAA7038129.1"/>
    </source>
</evidence>
<dbReference type="EMBL" id="CACVBM020001186">
    <property type="protein sequence ID" value="CAA7038129.1"/>
    <property type="molecule type" value="Genomic_DNA"/>
</dbReference>
<dbReference type="OrthoDB" id="1082592at2759"/>
<dbReference type="Proteomes" id="UP000467841">
    <property type="component" value="Unassembled WGS sequence"/>
</dbReference>
<protein>
    <submittedName>
        <fullName evidence="3">Uncharacterized protein</fullName>
    </submittedName>
</protein>
<sequence length="203" mass="22340">MPRQTSTTVSGGKDDQPDEMYPADCCVWYLVSILLCWLVPLFSRIEGINDCYVELFAHSVSVTNATNGNVSTADWRVVLIPKSPVTGCNISLDAVTWRLLRGDKVISEASPSLDDFGKPFTSNKTDWPATTVDFKKVVTPGVIGSVIWDYGVEIAARLKAYNAHGFLMVSCGDIPVKFTADARGNVIGSLFGNMRRCDYVFRK</sequence>
<accession>A0A6D2L2Y4</accession>
<dbReference type="AlphaFoldDB" id="A0A6D2L2Y4"/>
<dbReference type="EMBL" id="CACVBM020001729">
    <property type="protein sequence ID" value="CAA7058709.1"/>
    <property type="molecule type" value="Genomic_DNA"/>
</dbReference>
<name>A0A6D2L2Y4_9BRAS</name>
<reference evidence="3 4" key="1">
    <citation type="submission" date="2020-01" db="EMBL/GenBank/DDBJ databases">
        <authorList>
            <person name="Mishra B."/>
        </authorList>
    </citation>
    <scope>NUCLEOTIDE SEQUENCE [LARGE SCALE GENOMIC DNA]</scope>
</reference>
<keyword evidence="1" id="KW-0472">Membrane</keyword>
<gene>
    <name evidence="2" type="ORF">MERR_LOCUS25364</name>
    <name evidence="3" type="ORF">MERR_LOCUS45945</name>
</gene>
<proteinExistence type="predicted"/>
<organism evidence="3 4">
    <name type="scientific">Microthlaspi erraticum</name>
    <dbReference type="NCBI Taxonomy" id="1685480"/>
    <lineage>
        <taxon>Eukaryota</taxon>
        <taxon>Viridiplantae</taxon>
        <taxon>Streptophyta</taxon>
        <taxon>Embryophyta</taxon>
        <taxon>Tracheophyta</taxon>
        <taxon>Spermatophyta</taxon>
        <taxon>Magnoliopsida</taxon>
        <taxon>eudicotyledons</taxon>
        <taxon>Gunneridae</taxon>
        <taxon>Pentapetalae</taxon>
        <taxon>rosids</taxon>
        <taxon>malvids</taxon>
        <taxon>Brassicales</taxon>
        <taxon>Brassicaceae</taxon>
        <taxon>Coluteocarpeae</taxon>
        <taxon>Microthlaspi</taxon>
    </lineage>
</organism>
<evidence type="ECO:0000256" key="1">
    <source>
        <dbReference type="SAM" id="Phobius"/>
    </source>
</evidence>